<gene>
    <name evidence="3" type="ORF">LY28_03380</name>
</gene>
<feature type="transmembrane region" description="Helical" evidence="1">
    <location>
        <begin position="201"/>
        <end position="220"/>
    </location>
</feature>
<dbReference type="RefSeq" id="WP_110463336.1">
    <property type="nucleotide sequence ID" value="NZ_QKMR01000026.1"/>
</dbReference>
<name>A0A318XIS5_9FIRM</name>
<keyword evidence="1" id="KW-1133">Transmembrane helix</keyword>
<keyword evidence="1" id="KW-0472">Membrane</keyword>
<dbReference type="NCBIfam" id="TIGR04145">
    <property type="entry name" value="Firmicu_CTERM"/>
    <property type="match status" value="1"/>
</dbReference>
<protein>
    <recommendedName>
        <fullName evidence="5">Firmicu-CTERM sorting domain-containing protein</fullName>
    </recommendedName>
</protein>
<organism evidence="3 4">
    <name type="scientific">Ruminiclostridium sufflavum DSM 19573</name>
    <dbReference type="NCBI Taxonomy" id="1121337"/>
    <lineage>
        <taxon>Bacteria</taxon>
        <taxon>Bacillati</taxon>
        <taxon>Bacillota</taxon>
        <taxon>Clostridia</taxon>
        <taxon>Eubacteriales</taxon>
        <taxon>Oscillospiraceae</taxon>
        <taxon>Ruminiclostridium</taxon>
    </lineage>
</organism>
<feature type="signal peptide" evidence="2">
    <location>
        <begin position="1"/>
        <end position="27"/>
    </location>
</feature>
<evidence type="ECO:0000256" key="1">
    <source>
        <dbReference type="SAM" id="Phobius"/>
    </source>
</evidence>
<keyword evidence="1" id="KW-0812">Transmembrane</keyword>
<dbReference type="OrthoDB" id="2067260at2"/>
<accession>A0A318XIS5</accession>
<dbReference type="Proteomes" id="UP000248132">
    <property type="component" value="Unassembled WGS sequence"/>
</dbReference>
<dbReference type="EMBL" id="QKMR01000026">
    <property type="protein sequence ID" value="PYG85020.1"/>
    <property type="molecule type" value="Genomic_DNA"/>
</dbReference>
<keyword evidence="2" id="KW-0732">Signal</keyword>
<dbReference type="AlphaFoldDB" id="A0A318XIS5"/>
<feature type="chain" id="PRO_5016318770" description="Firmicu-CTERM sorting domain-containing protein" evidence="2">
    <location>
        <begin position="28"/>
        <end position="230"/>
    </location>
</feature>
<comment type="caution">
    <text evidence="3">The sequence shown here is derived from an EMBL/GenBank/DDBJ whole genome shotgun (WGS) entry which is preliminary data.</text>
</comment>
<evidence type="ECO:0000313" key="3">
    <source>
        <dbReference type="EMBL" id="PYG85020.1"/>
    </source>
</evidence>
<evidence type="ECO:0008006" key="5">
    <source>
        <dbReference type="Google" id="ProtNLM"/>
    </source>
</evidence>
<reference evidence="3 4" key="1">
    <citation type="submission" date="2018-06" db="EMBL/GenBank/DDBJ databases">
        <title>Genomic Encyclopedia of Type Strains, Phase I: the one thousand microbial genomes (KMG-I) project.</title>
        <authorList>
            <person name="Kyrpides N."/>
        </authorList>
    </citation>
    <scope>NUCLEOTIDE SEQUENCE [LARGE SCALE GENOMIC DNA]</scope>
    <source>
        <strain evidence="3 4">DSM 19573</strain>
    </source>
</reference>
<sequence length="230" mass="25935">MLSNRIKHTCTIIAAIFLVLLPSVVVAETQINIDGYFDDWTDKPHTEFYYGTYDNSDYEKVAIFSDNTSLYGHIKMSDLDGRYDSFIMNLYINNLYNVQFVIMCTDNNKEITWDKTIKDLSPGTHFDLAVFYNQDYTALLGDAALVINNSNHNPGDNVEFSIDYNKIRKYCDNIPVSEIKTITLTCASLGSQSVSLAGTSTAPFTGILVTLFATGLVLICHKYRKIRKIA</sequence>
<proteinExistence type="predicted"/>
<dbReference type="InterPro" id="IPR026409">
    <property type="entry name" value="Firmicu_CTERM"/>
</dbReference>
<keyword evidence="4" id="KW-1185">Reference proteome</keyword>
<evidence type="ECO:0000313" key="4">
    <source>
        <dbReference type="Proteomes" id="UP000248132"/>
    </source>
</evidence>
<evidence type="ECO:0000256" key="2">
    <source>
        <dbReference type="SAM" id="SignalP"/>
    </source>
</evidence>